<dbReference type="CDD" id="cd01745">
    <property type="entry name" value="GATase1_2"/>
    <property type="match status" value="1"/>
</dbReference>
<protein>
    <submittedName>
        <fullName evidence="2">Gamma-glutamyl-gamma-aminobutyrate hydrolase family protein</fullName>
    </submittedName>
</protein>
<comment type="caution">
    <text evidence="2">The sequence shown here is derived from an EMBL/GenBank/DDBJ whole genome shotgun (WGS) entry which is preliminary data.</text>
</comment>
<gene>
    <name evidence="2" type="ORF">E2R59_00880</name>
</gene>
<dbReference type="SUPFAM" id="SSF52317">
    <property type="entry name" value="Class I glutamine amidotransferase-like"/>
    <property type="match status" value="1"/>
</dbReference>
<dbReference type="InterPro" id="IPR029062">
    <property type="entry name" value="Class_I_gatase-like"/>
</dbReference>
<dbReference type="Pfam" id="PF07722">
    <property type="entry name" value="Peptidase_C26"/>
    <property type="match status" value="1"/>
</dbReference>
<sequence length="271" mass="28899">MASSASEPGGAGYRPRIALTTYYQEGSWGVWNSVAAIVPGAYVEAVAAAGGTPLLLPPVGTDPGVLELVDGLVVIGGVDVDPRFYGAERHELTSSQPSRDEHDLALTRAALERGVPLFAICRGAQILNVALGGTLIQHLPDVNANAARYQPGPGRYGEVEFATEPGSRCRELLGETAWSPCYHHQALETVAEGLVVTARAEDGTVEAVETTEGGWTLGVQFHPEENRKDSRLFEGFVRVAHGYAQDRARHDSPGGTGRAEHAPQREDTRIP</sequence>
<dbReference type="InterPro" id="IPR044668">
    <property type="entry name" value="PuuD-like"/>
</dbReference>
<feature type="region of interest" description="Disordered" evidence="1">
    <location>
        <begin position="244"/>
        <end position="271"/>
    </location>
</feature>
<dbReference type="Gene3D" id="3.40.50.880">
    <property type="match status" value="1"/>
</dbReference>
<dbReference type="Proteomes" id="UP000295163">
    <property type="component" value="Unassembled WGS sequence"/>
</dbReference>
<dbReference type="GO" id="GO:0033969">
    <property type="term" value="F:gamma-glutamyl-gamma-aminobutyrate hydrolase activity"/>
    <property type="evidence" value="ECO:0007669"/>
    <property type="project" value="TreeGrafter"/>
</dbReference>
<dbReference type="PANTHER" id="PTHR43235:SF1">
    <property type="entry name" value="GLUTAMINE AMIDOTRANSFERASE PB2B2.05-RELATED"/>
    <property type="match status" value="1"/>
</dbReference>
<evidence type="ECO:0000256" key="1">
    <source>
        <dbReference type="SAM" id="MobiDB-lite"/>
    </source>
</evidence>
<dbReference type="GO" id="GO:0006598">
    <property type="term" value="P:polyamine catabolic process"/>
    <property type="evidence" value="ECO:0007669"/>
    <property type="project" value="TreeGrafter"/>
</dbReference>
<keyword evidence="2" id="KW-0378">Hydrolase</keyword>
<proteinExistence type="predicted"/>
<evidence type="ECO:0000313" key="3">
    <source>
        <dbReference type="Proteomes" id="UP000295163"/>
    </source>
</evidence>
<dbReference type="PANTHER" id="PTHR43235">
    <property type="entry name" value="GLUTAMINE AMIDOTRANSFERASE PB2B2.05-RELATED"/>
    <property type="match status" value="1"/>
</dbReference>
<dbReference type="GO" id="GO:0005829">
    <property type="term" value="C:cytosol"/>
    <property type="evidence" value="ECO:0007669"/>
    <property type="project" value="TreeGrafter"/>
</dbReference>
<name>A0A4R5YNE3_KOCRO</name>
<dbReference type="EMBL" id="SMZT01000001">
    <property type="protein sequence ID" value="TDL46608.1"/>
    <property type="molecule type" value="Genomic_DNA"/>
</dbReference>
<reference evidence="2 3" key="1">
    <citation type="submission" date="2019-03" db="EMBL/GenBank/DDBJ databases">
        <title>Genome Sequencing and Assembly of Various Microbes Isolated from Partially Reclaimed Soil and Acid Mine Drainage (AMD) Site.</title>
        <authorList>
            <person name="Steinbock B."/>
            <person name="Bechtold R."/>
            <person name="Sevigny J.L."/>
            <person name="Thomas D."/>
            <person name="Cuthill L.R."/>
            <person name="Aveiro Johannsen E.J."/>
            <person name="Thomas K."/>
            <person name="Ghosh A."/>
        </authorList>
    </citation>
    <scope>NUCLEOTIDE SEQUENCE [LARGE SCALE GENOMIC DNA]</scope>
    <source>
        <strain evidence="2 3">S-A3</strain>
    </source>
</reference>
<dbReference type="AlphaFoldDB" id="A0A4R5YNE3"/>
<dbReference type="PROSITE" id="PS51273">
    <property type="entry name" value="GATASE_TYPE_1"/>
    <property type="match status" value="1"/>
</dbReference>
<evidence type="ECO:0000313" key="2">
    <source>
        <dbReference type="EMBL" id="TDL46608.1"/>
    </source>
</evidence>
<accession>A0A4R5YNE3</accession>
<organism evidence="2 3">
    <name type="scientific">Kocuria rosea</name>
    <name type="common">Deinococcus erythromyxa</name>
    <name type="synonym">Micrococcus rubens</name>
    <dbReference type="NCBI Taxonomy" id="1275"/>
    <lineage>
        <taxon>Bacteria</taxon>
        <taxon>Bacillati</taxon>
        <taxon>Actinomycetota</taxon>
        <taxon>Actinomycetes</taxon>
        <taxon>Micrococcales</taxon>
        <taxon>Micrococcaceae</taxon>
        <taxon>Kocuria</taxon>
    </lineage>
</organism>
<dbReference type="InterPro" id="IPR011697">
    <property type="entry name" value="Peptidase_C26"/>
</dbReference>